<dbReference type="EC" id="5.4.99.-" evidence="6"/>
<dbReference type="InterPro" id="IPR002942">
    <property type="entry name" value="S4_RNA-bd"/>
</dbReference>
<dbReference type="PROSITE" id="PS01129">
    <property type="entry name" value="PSI_RLU"/>
    <property type="match status" value="1"/>
</dbReference>
<protein>
    <recommendedName>
        <fullName evidence="6">Pseudouridine synthase</fullName>
        <ecNumber evidence="6">5.4.99.-</ecNumber>
    </recommendedName>
</protein>
<accession>X8IUY1</accession>
<dbReference type="EMBL" id="JALU01000013">
    <property type="protein sequence ID" value="EUC52994.1"/>
    <property type="molecule type" value="Genomic_DNA"/>
</dbReference>
<dbReference type="Pfam" id="PF01479">
    <property type="entry name" value="S4"/>
    <property type="match status" value="1"/>
</dbReference>
<dbReference type="Pfam" id="PF00849">
    <property type="entry name" value="PseudoU_synth_2"/>
    <property type="match status" value="1"/>
</dbReference>
<name>X8IUY1_9FIRM</name>
<evidence type="ECO:0000256" key="7">
    <source>
        <dbReference type="SAM" id="MobiDB-lite"/>
    </source>
</evidence>
<dbReference type="Gene3D" id="3.30.2350.10">
    <property type="entry name" value="Pseudouridine synthase"/>
    <property type="match status" value="1"/>
</dbReference>
<dbReference type="SUPFAM" id="SSF55174">
    <property type="entry name" value="Alpha-L RNA-binding motif"/>
    <property type="match status" value="1"/>
</dbReference>
<dbReference type="GO" id="GO:0000455">
    <property type="term" value="P:enzyme-directed rRNA pseudouridine synthesis"/>
    <property type="evidence" value="ECO:0007669"/>
    <property type="project" value="TreeGrafter"/>
</dbReference>
<evidence type="ECO:0000256" key="6">
    <source>
        <dbReference type="RuleBase" id="RU362028"/>
    </source>
</evidence>
<organism evidence="9 10">
    <name type="scientific">Mogibacterium timidum ATCC 33093</name>
    <dbReference type="NCBI Taxonomy" id="1401079"/>
    <lineage>
        <taxon>Bacteria</taxon>
        <taxon>Bacillati</taxon>
        <taxon>Bacillota</taxon>
        <taxon>Clostridia</taxon>
        <taxon>Peptostreptococcales</taxon>
        <taxon>Anaerovoracaceae</taxon>
        <taxon>Mogibacterium</taxon>
    </lineage>
</organism>
<dbReference type="PANTHER" id="PTHR21600">
    <property type="entry name" value="MITOCHONDRIAL RNA PSEUDOURIDINE SYNTHASE"/>
    <property type="match status" value="1"/>
</dbReference>
<sequence>MLKPKEIQENAERDERLQGAENVDLKEAAELDDDLLQPDDLLQAGGPIAEVKTLTPGAADAGKRLDSYIGEATDLSRSYAQNLIEDGQVSVSGRQVAKKYKVKAGESITINIPEAKSIDAAPENIPIDIVYEDDDVIVVEKPRGMVVHPAAGNPDGTLVNAIMYHCGDSLSSINGAIRPGIVHRIDKDTSGLLMIAKNDKAHESLTAQLKVHSVTREYIALVFDNIRKDKLTIDAPIGRDDINRLRRAVNGAGSRDAVTHIRVLKRYGKYTLIAARLETGRTHQIRVHMASIKHPLVGDALYGPKKQPFGLTGQLLHARLLGFVHPSSGGYMEFSSEVPKYFREVLDKIEL</sequence>
<evidence type="ECO:0000313" key="9">
    <source>
        <dbReference type="EMBL" id="EUC52994.1"/>
    </source>
</evidence>
<dbReference type="CDD" id="cd00165">
    <property type="entry name" value="S4"/>
    <property type="match status" value="1"/>
</dbReference>
<dbReference type="RefSeq" id="WP_036380386.1">
    <property type="nucleotide sequence ID" value="NZ_JALU01000013.1"/>
</dbReference>
<evidence type="ECO:0000313" key="10">
    <source>
        <dbReference type="Proteomes" id="UP000022645"/>
    </source>
</evidence>
<feature type="domain" description="RNA-binding S4" evidence="8">
    <location>
        <begin position="63"/>
        <end position="126"/>
    </location>
</feature>
<comment type="similarity">
    <text evidence="2 6">Belongs to the pseudouridine synthase RluA family.</text>
</comment>
<comment type="function">
    <text evidence="6">Responsible for synthesis of pseudouridine from uracil.</text>
</comment>
<comment type="caution">
    <text evidence="9">The sequence shown here is derived from an EMBL/GenBank/DDBJ whole genome shotgun (WGS) entry which is preliminary data.</text>
</comment>
<dbReference type="InterPro" id="IPR006225">
    <property type="entry name" value="PsdUridine_synth_RluC/D"/>
</dbReference>
<dbReference type="NCBIfam" id="TIGR00005">
    <property type="entry name" value="rluA_subfam"/>
    <property type="match status" value="1"/>
</dbReference>
<keyword evidence="5" id="KW-0694">RNA-binding</keyword>
<dbReference type="GO" id="GO:0120159">
    <property type="term" value="F:rRNA pseudouridine synthase activity"/>
    <property type="evidence" value="ECO:0007669"/>
    <property type="project" value="UniProtKB-ARBA"/>
</dbReference>
<dbReference type="SUPFAM" id="SSF55120">
    <property type="entry name" value="Pseudouridine synthase"/>
    <property type="match status" value="1"/>
</dbReference>
<dbReference type="SMART" id="SM00363">
    <property type="entry name" value="S4"/>
    <property type="match status" value="1"/>
</dbReference>
<dbReference type="PATRIC" id="fig|1401079.3.peg.616"/>
<dbReference type="InterPro" id="IPR020103">
    <property type="entry name" value="PsdUridine_synth_cat_dom_sf"/>
</dbReference>
<dbReference type="InterPro" id="IPR006224">
    <property type="entry name" value="PsdUridine_synth_RluA-like_CS"/>
</dbReference>
<dbReference type="InterPro" id="IPR050188">
    <property type="entry name" value="RluA_PseudoU_synthase"/>
</dbReference>
<dbReference type="Proteomes" id="UP000022645">
    <property type="component" value="Unassembled WGS sequence"/>
</dbReference>
<dbReference type="PROSITE" id="PS50889">
    <property type="entry name" value="S4"/>
    <property type="match status" value="1"/>
</dbReference>
<keyword evidence="3 6" id="KW-0413">Isomerase</keyword>
<comment type="catalytic activity">
    <reaction evidence="1 6">
        <text>a uridine in RNA = a pseudouridine in RNA</text>
        <dbReference type="Rhea" id="RHEA:48348"/>
        <dbReference type="Rhea" id="RHEA-COMP:12068"/>
        <dbReference type="Rhea" id="RHEA-COMP:12069"/>
        <dbReference type="ChEBI" id="CHEBI:65314"/>
        <dbReference type="ChEBI" id="CHEBI:65315"/>
    </reaction>
</comment>
<proteinExistence type="inferred from homology"/>
<dbReference type="PANTHER" id="PTHR21600:SF44">
    <property type="entry name" value="RIBOSOMAL LARGE SUBUNIT PSEUDOURIDINE SYNTHASE D"/>
    <property type="match status" value="1"/>
</dbReference>
<evidence type="ECO:0000256" key="4">
    <source>
        <dbReference type="PIRSR" id="PIRSR606225-1"/>
    </source>
</evidence>
<feature type="region of interest" description="Disordered" evidence="7">
    <location>
        <begin position="1"/>
        <end position="21"/>
    </location>
</feature>
<evidence type="ECO:0000256" key="1">
    <source>
        <dbReference type="ARBA" id="ARBA00000073"/>
    </source>
</evidence>
<reference evidence="9 10" key="1">
    <citation type="submission" date="2014-01" db="EMBL/GenBank/DDBJ databases">
        <authorList>
            <person name="Durkin A.S."/>
            <person name="McCorrison J."/>
            <person name="Torralba M."/>
            <person name="Gillis M."/>
            <person name="Haft D.H."/>
            <person name="Methe B."/>
            <person name="Sutton G."/>
            <person name="Nelson K.E."/>
        </authorList>
    </citation>
    <scope>NUCLEOTIDE SEQUENCE [LARGE SCALE GENOMIC DNA]</scope>
    <source>
        <strain evidence="9 10">ATCC 33093</strain>
    </source>
</reference>
<dbReference type="CDD" id="cd02869">
    <property type="entry name" value="PseudoU_synth_RluA_like"/>
    <property type="match status" value="1"/>
</dbReference>
<evidence type="ECO:0000256" key="3">
    <source>
        <dbReference type="ARBA" id="ARBA00023235"/>
    </source>
</evidence>
<evidence type="ECO:0000256" key="2">
    <source>
        <dbReference type="ARBA" id="ARBA00010876"/>
    </source>
</evidence>
<evidence type="ECO:0000259" key="8">
    <source>
        <dbReference type="SMART" id="SM00363"/>
    </source>
</evidence>
<dbReference type="InterPro" id="IPR036986">
    <property type="entry name" value="S4_RNA-bd_sf"/>
</dbReference>
<feature type="active site" evidence="4">
    <location>
        <position position="186"/>
    </location>
</feature>
<dbReference type="InterPro" id="IPR006145">
    <property type="entry name" value="PsdUridine_synth_RsuA/RluA"/>
</dbReference>
<gene>
    <name evidence="9" type="ORF">HMPREF0581_0521</name>
</gene>
<dbReference type="GO" id="GO:0003723">
    <property type="term" value="F:RNA binding"/>
    <property type="evidence" value="ECO:0007669"/>
    <property type="project" value="UniProtKB-KW"/>
</dbReference>
<dbReference type="AlphaFoldDB" id="X8IUY1"/>
<evidence type="ECO:0000256" key="5">
    <source>
        <dbReference type="PROSITE-ProRule" id="PRU00182"/>
    </source>
</evidence>
<dbReference type="Gene3D" id="3.10.290.10">
    <property type="entry name" value="RNA-binding S4 domain"/>
    <property type="match status" value="1"/>
</dbReference>